<accession>A0A316DWJ6</accession>
<dbReference type="InterPro" id="IPR000192">
    <property type="entry name" value="Aminotrans_V_dom"/>
</dbReference>
<dbReference type="PANTHER" id="PTHR43586:SF15">
    <property type="entry name" value="BLR3095 PROTEIN"/>
    <property type="match status" value="1"/>
</dbReference>
<dbReference type="Gene3D" id="3.40.640.10">
    <property type="entry name" value="Type I PLP-dependent aspartate aminotransferase-like (Major domain)"/>
    <property type="match status" value="1"/>
</dbReference>
<dbReference type="GO" id="GO:0016829">
    <property type="term" value="F:lyase activity"/>
    <property type="evidence" value="ECO:0007669"/>
    <property type="project" value="UniProtKB-KW"/>
</dbReference>
<name>A0A316DWJ6_9FLAO</name>
<keyword evidence="3" id="KW-0456">Lyase</keyword>
<dbReference type="AlphaFoldDB" id="A0A316DWJ6"/>
<feature type="domain" description="Aminotransferase class V" evidence="2">
    <location>
        <begin position="54"/>
        <end position="343"/>
    </location>
</feature>
<dbReference type="InterPro" id="IPR015421">
    <property type="entry name" value="PyrdxlP-dep_Trfase_major"/>
</dbReference>
<dbReference type="EMBL" id="QGGQ01000008">
    <property type="protein sequence ID" value="PWK22285.1"/>
    <property type="molecule type" value="Genomic_DNA"/>
</dbReference>
<dbReference type="InterPro" id="IPR015422">
    <property type="entry name" value="PyrdxlP-dep_Trfase_small"/>
</dbReference>
<gene>
    <name evidence="3" type="ORF">LX92_03205</name>
</gene>
<comment type="caution">
    <text evidence="3">The sequence shown here is derived from an EMBL/GenBank/DDBJ whole genome shotgun (WGS) entry which is preliminary data.</text>
</comment>
<evidence type="ECO:0000313" key="3">
    <source>
        <dbReference type="EMBL" id="PWK22285.1"/>
    </source>
</evidence>
<evidence type="ECO:0000313" key="4">
    <source>
        <dbReference type="Proteomes" id="UP000245667"/>
    </source>
</evidence>
<dbReference type="Proteomes" id="UP000245667">
    <property type="component" value="Unassembled WGS sequence"/>
</dbReference>
<dbReference type="InterPro" id="IPR015424">
    <property type="entry name" value="PyrdxlP-dep_Trfase"/>
</dbReference>
<reference evidence="3 4" key="1">
    <citation type="submission" date="2018-05" db="EMBL/GenBank/DDBJ databases">
        <title>Genomic Encyclopedia of Archaeal and Bacterial Type Strains, Phase II (KMG-II): from individual species to whole genera.</title>
        <authorList>
            <person name="Goeker M."/>
        </authorList>
    </citation>
    <scope>NUCLEOTIDE SEQUENCE [LARGE SCALE GENOMIC DNA]</scope>
    <source>
        <strain evidence="3 4">DSM 23514</strain>
    </source>
</reference>
<evidence type="ECO:0000259" key="2">
    <source>
        <dbReference type="Pfam" id="PF00266"/>
    </source>
</evidence>
<sequence length="366" mass="41290">MEFKVMKNFKEGFPIFGEYIYANTASSGLIHESVIEWRRQHDIDFLNGASMFRMANANTIGETRAAVGTFFGCDVENVALVQNFSLGLNMLLEGMDKNLKVLLLENDYPSVNWSFENRGFPISYCKIDVDLEENIRSKIEAGQIAILALSLVQWVNGIKVDVGFLSRLKKDFPDLFIIADGTQFCGTSEFDFASSAIDVLGASSYKWLLSGYGNGFFLFKDRVKEFSRVETIGFNAAGANQYNQYKIRFAKHFEPGHLDTLNFGTLKQALGFMTAIGKQEITQQLKVLSDKGKKEFSALGLLEDAVVSRKEHSTIFNIKGDDGLFQHLTDNKVLCSQRGIGIRFSFHFYNTIDDIERIVEIIKERV</sequence>
<proteinExistence type="predicted"/>
<dbReference type="SUPFAM" id="SSF53383">
    <property type="entry name" value="PLP-dependent transferases"/>
    <property type="match status" value="1"/>
</dbReference>
<organism evidence="3 4">
    <name type="scientific">Maribacter polysiphoniae</name>
    <dbReference type="NCBI Taxonomy" id="429344"/>
    <lineage>
        <taxon>Bacteria</taxon>
        <taxon>Pseudomonadati</taxon>
        <taxon>Bacteroidota</taxon>
        <taxon>Flavobacteriia</taxon>
        <taxon>Flavobacteriales</taxon>
        <taxon>Flavobacteriaceae</taxon>
        <taxon>Maribacter</taxon>
    </lineage>
</organism>
<dbReference type="PANTHER" id="PTHR43586">
    <property type="entry name" value="CYSTEINE DESULFURASE"/>
    <property type="match status" value="1"/>
</dbReference>
<protein>
    <submittedName>
        <fullName evidence="3">Selenocysteine lyase/cysteine desulfurase</fullName>
    </submittedName>
</protein>
<dbReference type="Pfam" id="PF00266">
    <property type="entry name" value="Aminotran_5"/>
    <property type="match status" value="1"/>
</dbReference>
<keyword evidence="1" id="KW-0663">Pyridoxal phosphate</keyword>
<evidence type="ECO:0000256" key="1">
    <source>
        <dbReference type="ARBA" id="ARBA00022898"/>
    </source>
</evidence>
<dbReference type="Gene3D" id="3.90.1150.10">
    <property type="entry name" value="Aspartate Aminotransferase, domain 1"/>
    <property type="match status" value="1"/>
</dbReference>